<gene>
    <name evidence="3" type="ORF">C7B64_10745</name>
</gene>
<keyword evidence="1" id="KW-0732">Signal</keyword>
<dbReference type="InterPro" id="IPR007280">
    <property type="entry name" value="Peptidase_C_arc/bac"/>
</dbReference>
<dbReference type="AlphaFoldDB" id="A0A2T1C476"/>
<evidence type="ECO:0000313" key="4">
    <source>
        <dbReference type="Proteomes" id="UP000238762"/>
    </source>
</evidence>
<accession>A0A2T1C476</accession>
<reference evidence="3 4" key="2">
    <citation type="submission" date="2018-03" db="EMBL/GenBank/DDBJ databases">
        <title>The ancient ancestry and fast evolution of plastids.</title>
        <authorList>
            <person name="Moore K.R."/>
            <person name="Magnabosco C."/>
            <person name="Momper L."/>
            <person name="Gold D.A."/>
            <person name="Bosak T."/>
            <person name="Fournier G.P."/>
        </authorList>
    </citation>
    <scope>NUCLEOTIDE SEQUENCE [LARGE SCALE GENOMIC DNA]</scope>
    <source>
        <strain evidence="3 4">CCAP 1448/3</strain>
    </source>
</reference>
<reference evidence="3 4" key="1">
    <citation type="submission" date="2018-02" db="EMBL/GenBank/DDBJ databases">
        <authorList>
            <person name="Cohen D.B."/>
            <person name="Kent A.D."/>
        </authorList>
    </citation>
    <scope>NUCLEOTIDE SEQUENCE [LARGE SCALE GENOMIC DNA]</scope>
    <source>
        <strain evidence="3 4">CCAP 1448/3</strain>
    </source>
</reference>
<keyword evidence="4" id="KW-1185">Reference proteome</keyword>
<protein>
    <submittedName>
        <fullName evidence="3">Peptidase</fullName>
    </submittedName>
</protein>
<evidence type="ECO:0000313" key="3">
    <source>
        <dbReference type="EMBL" id="PSB02947.1"/>
    </source>
</evidence>
<feature type="signal peptide" evidence="1">
    <location>
        <begin position="1"/>
        <end position="35"/>
    </location>
</feature>
<organism evidence="3 4">
    <name type="scientific">Merismopedia glauca CCAP 1448/3</name>
    <dbReference type="NCBI Taxonomy" id="1296344"/>
    <lineage>
        <taxon>Bacteria</taxon>
        <taxon>Bacillati</taxon>
        <taxon>Cyanobacteriota</taxon>
        <taxon>Cyanophyceae</taxon>
        <taxon>Synechococcales</taxon>
        <taxon>Merismopediaceae</taxon>
        <taxon>Merismopedia</taxon>
    </lineage>
</organism>
<dbReference type="Proteomes" id="UP000238762">
    <property type="component" value="Unassembled WGS sequence"/>
</dbReference>
<dbReference type="Pfam" id="PF04151">
    <property type="entry name" value="PPC"/>
    <property type="match status" value="1"/>
</dbReference>
<evidence type="ECO:0000256" key="1">
    <source>
        <dbReference type="SAM" id="SignalP"/>
    </source>
</evidence>
<name>A0A2T1C476_9CYAN</name>
<sequence>MRTISWTTTWYKFHQGLALATILLTYGFNSMKAQAQNCPCSVYNPTSLTTNKEISDTLSDKDIPTGDGGFARDYRVKLNAGEQVAIDLSSDNFDTIILLMGPDGATIGQNDDGPDGSNNSLLFARVKDPGLYIVRVRAFGETGNGQFKLKITKLRPV</sequence>
<proteinExistence type="predicted"/>
<dbReference type="OrthoDB" id="512410at2"/>
<evidence type="ECO:0000259" key="2">
    <source>
        <dbReference type="Pfam" id="PF04151"/>
    </source>
</evidence>
<feature type="domain" description="Peptidase C-terminal archaeal/bacterial" evidence="2">
    <location>
        <begin position="73"/>
        <end position="138"/>
    </location>
</feature>
<feature type="chain" id="PRO_5015430912" evidence="1">
    <location>
        <begin position="36"/>
        <end position="157"/>
    </location>
</feature>
<dbReference type="RefSeq" id="WP_106288676.1">
    <property type="nucleotide sequence ID" value="NZ_PVWJ01000045.1"/>
</dbReference>
<comment type="caution">
    <text evidence="3">The sequence shown here is derived from an EMBL/GenBank/DDBJ whole genome shotgun (WGS) entry which is preliminary data.</text>
</comment>
<dbReference type="Gene3D" id="2.60.120.380">
    <property type="match status" value="1"/>
</dbReference>
<dbReference type="EMBL" id="PVWJ01000045">
    <property type="protein sequence ID" value="PSB02947.1"/>
    <property type="molecule type" value="Genomic_DNA"/>
</dbReference>